<dbReference type="STRING" id="478820.A0A196S7C2"/>
<dbReference type="PRINTS" id="PR00625">
    <property type="entry name" value="JDOMAIN"/>
</dbReference>
<comment type="subcellular location">
    <subcellularLocation>
        <location evidence="1">Cytoplasm</location>
        <location evidence="1">Cytosol</location>
    </subcellularLocation>
</comment>
<evidence type="ECO:0000259" key="6">
    <source>
        <dbReference type="PROSITE" id="PS51294"/>
    </source>
</evidence>
<evidence type="ECO:0000256" key="3">
    <source>
        <dbReference type="SAM" id="MobiDB-lite"/>
    </source>
</evidence>
<dbReference type="AlphaFoldDB" id="A0A196S7C2"/>
<comment type="caution">
    <text evidence="7">The sequence shown here is derived from an EMBL/GenBank/DDBJ whole genome shotgun (WGS) entry which is preliminary data.</text>
</comment>
<dbReference type="PROSITE" id="PS50076">
    <property type="entry name" value="DNAJ_2"/>
    <property type="match status" value="1"/>
</dbReference>
<dbReference type="InterPro" id="IPR054076">
    <property type="entry name" value="ZUO1-like_ZHD"/>
</dbReference>
<dbReference type="InterPro" id="IPR001623">
    <property type="entry name" value="DnaJ_domain"/>
</dbReference>
<feature type="region of interest" description="Disordered" evidence="3">
    <location>
        <begin position="512"/>
        <end position="570"/>
    </location>
</feature>
<name>A0A196S7C2_BLAHN</name>
<dbReference type="Gene3D" id="1.10.10.60">
    <property type="entry name" value="Homeodomain-like"/>
    <property type="match status" value="2"/>
</dbReference>
<dbReference type="InterPro" id="IPR009057">
    <property type="entry name" value="Homeodomain-like_sf"/>
</dbReference>
<dbReference type="InterPro" id="IPR017930">
    <property type="entry name" value="Myb_dom"/>
</dbReference>
<evidence type="ECO:0000313" key="7">
    <source>
        <dbReference type="EMBL" id="OAO12261.1"/>
    </source>
</evidence>
<dbReference type="EMBL" id="LXWW01000556">
    <property type="protein sequence ID" value="OAO12261.1"/>
    <property type="molecule type" value="Genomic_DNA"/>
</dbReference>
<evidence type="ECO:0000256" key="1">
    <source>
        <dbReference type="ARBA" id="ARBA00004514"/>
    </source>
</evidence>
<dbReference type="Pfam" id="PF21884">
    <property type="entry name" value="ZUO1-like_ZHD"/>
    <property type="match status" value="1"/>
</dbReference>
<dbReference type="GO" id="GO:0005829">
    <property type="term" value="C:cytosol"/>
    <property type="evidence" value="ECO:0007669"/>
    <property type="project" value="UniProtKB-SubCell"/>
</dbReference>
<dbReference type="SUPFAM" id="SSF46689">
    <property type="entry name" value="Homeodomain-like"/>
    <property type="match status" value="2"/>
</dbReference>
<dbReference type="InterPro" id="IPR001005">
    <property type="entry name" value="SANT/Myb"/>
</dbReference>
<dbReference type="SMART" id="SM00717">
    <property type="entry name" value="SANT"/>
    <property type="match status" value="2"/>
</dbReference>
<reference evidence="7 8" key="1">
    <citation type="submission" date="2016-05" db="EMBL/GenBank/DDBJ databases">
        <title>Nuclear genome of Blastocystis sp. subtype 1 NandII.</title>
        <authorList>
            <person name="Gentekaki E."/>
            <person name="Curtis B."/>
            <person name="Stairs C."/>
            <person name="Eme L."/>
            <person name="Herman E."/>
            <person name="Klimes V."/>
            <person name="Arias M.C."/>
            <person name="Elias M."/>
            <person name="Hilliou F."/>
            <person name="Klute M."/>
            <person name="Malik S.-B."/>
            <person name="Pightling A."/>
            <person name="Rachubinski R."/>
            <person name="Salas D."/>
            <person name="Schlacht A."/>
            <person name="Suga H."/>
            <person name="Archibald J."/>
            <person name="Ball S.G."/>
            <person name="Clark G."/>
            <person name="Dacks J."/>
            <person name="Van Der Giezen M."/>
            <person name="Tsaousis A."/>
            <person name="Roger A."/>
        </authorList>
    </citation>
    <scope>NUCLEOTIDE SEQUENCE [LARGE SCALE GENOMIC DNA]</scope>
    <source>
        <strain evidence="8">ATCC 50177 / NandII</strain>
    </source>
</reference>
<dbReference type="PROSITE" id="PS50090">
    <property type="entry name" value="MYB_LIKE"/>
    <property type="match status" value="2"/>
</dbReference>
<feature type="domain" description="Myb-like" evidence="5">
    <location>
        <begin position="544"/>
        <end position="595"/>
    </location>
</feature>
<evidence type="ECO:0000313" key="8">
    <source>
        <dbReference type="Proteomes" id="UP000078348"/>
    </source>
</evidence>
<dbReference type="SMART" id="SM00271">
    <property type="entry name" value="DnaJ"/>
    <property type="match status" value="1"/>
</dbReference>
<feature type="compositionally biased region" description="Basic and acidic residues" evidence="3">
    <location>
        <begin position="265"/>
        <end position="314"/>
    </location>
</feature>
<dbReference type="InterPro" id="IPR036869">
    <property type="entry name" value="J_dom_sf"/>
</dbReference>
<evidence type="ECO:0000256" key="2">
    <source>
        <dbReference type="ARBA" id="ARBA00014469"/>
    </source>
</evidence>
<sequence>MTDIEFTIPGLFEETAYETCGRAYFLKVTWEQNAEAAAEEVNEEEESKKSNEEYEKHAKKISIADMKKDDYYKVLGLDGLKWMATEEQIRSAYRKLVLKYHPDKLTNPTPEDRQIFLRVQDAYDVLGNPEKRKAYDSADVELTVPSIVFGQDFFDCFAGAFVDWSRFSQIKPVPLLGTIDTPWEEVEAFYRFWRDFKSWRVYSAYDEYNPEEAESRGEKRWMNQMNEAHRRKLRAQDMKKVQTLVERAYKTDPRVAAYKREQERLQEEKERMEEAKRQEEAKRREEERLEKERREKEKKEEEERQRRAEAEERQRVRREKKKIVHRFMEALGEVVSTELFKQLCEKEELAALQALVKKAEAEGYECVKSVLLKMKEEQEEQEREVEKKRMEEEAKKKEEDQKALERSKLSKTGAEWKLEEDHCLSQAVKKYPAGYRNRWVKIAEFVTQYSHCGTERTDVQCRARIEETLKKNMGQNTKVDDGDAFARFQRGKTEFKEKNKVEITLDKRYEVSDVSAEPATKTSGKATAKATGKATAAESTPSQEEKPDENGWTQSQQKALESAMKQFPATMDKAERWKKIAEAVPGKTKVECIKRVKWIREEMLKKK</sequence>
<dbReference type="PANTHER" id="PTHR43999">
    <property type="entry name" value="DNAJ HOMOLOG SUBFAMILY C MEMBER 2"/>
    <property type="match status" value="1"/>
</dbReference>
<dbReference type="CDD" id="cd06257">
    <property type="entry name" value="DnaJ"/>
    <property type="match status" value="1"/>
</dbReference>
<dbReference type="GO" id="GO:0030544">
    <property type="term" value="F:Hsp70 protein binding"/>
    <property type="evidence" value="ECO:0007669"/>
    <property type="project" value="InterPro"/>
</dbReference>
<feature type="compositionally biased region" description="Low complexity" evidence="3">
    <location>
        <begin position="519"/>
        <end position="540"/>
    </location>
</feature>
<feature type="region of interest" description="Disordered" evidence="3">
    <location>
        <begin position="378"/>
        <end position="406"/>
    </location>
</feature>
<dbReference type="GO" id="GO:0051083">
    <property type="term" value="P:'de novo' cotranslational protein folding"/>
    <property type="evidence" value="ECO:0007669"/>
    <property type="project" value="InterPro"/>
</dbReference>
<dbReference type="InterPro" id="IPR044634">
    <property type="entry name" value="Zuotin/DnaJC2"/>
</dbReference>
<dbReference type="PROSITE" id="PS51294">
    <property type="entry name" value="HTH_MYB"/>
    <property type="match status" value="1"/>
</dbReference>
<accession>A0A196S7C2</accession>
<dbReference type="OrthoDB" id="1690618at2759"/>
<dbReference type="GO" id="GO:0043022">
    <property type="term" value="F:ribosome binding"/>
    <property type="evidence" value="ECO:0007669"/>
    <property type="project" value="InterPro"/>
</dbReference>
<feature type="domain" description="J" evidence="4">
    <location>
        <begin position="70"/>
        <end position="139"/>
    </location>
</feature>
<gene>
    <name evidence="7" type="ORF">AV274_6064</name>
</gene>
<dbReference type="SUPFAM" id="SSF46565">
    <property type="entry name" value="Chaperone J-domain"/>
    <property type="match status" value="1"/>
</dbReference>
<evidence type="ECO:0000259" key="5">
    <source>
        <dbReference type="PROSITE" id="PS50090"/>
    </source>
</evidence>
<feature type="domain" description="HTH myb-type" evidence="6">
    <location>
        <begin position="408"/>
        <end position="473"/>
    </location>
</feature>
<dbReference type="Proteomes" id="UP000078348">
    <property type="component" value="Unassembled WGS sequence"/>
</dbReference>
<protein>
    <recommendedName>
        <fullName evidence="2">DnaJ homolog subfamily C member 2</fullName>
    </recommendedName>
</protein>
<keyword evidence="8" id="KW-1185">Reference proteome</keyword>
<dbReference type="GO" id="GO:0006450">
    <property type="term" value="P:regulation of translational fidelity"/>
    <property type="evidence" value="ECO:0007669"/>
    <property type="project" value="InterPro"/>
</dbReference>
<dbReference type="CDD" id="cd00167">
    <property type="entry name" value="SANT"/>
    <property type="match status" value="2"/>
</dbReference>
<proteinExistence type="predicted"/>
<evidence type="ECO:0000259" key="4">
    <source>
        <dbReference type="PROSITE" id="PS50076"/>
    </source>
</evidence>
<organism evidence="7 8">
    <name type="scientific">Blastocystis sp. subtype 1 (strain ATCC 50177 / NandII)</name>
    <dbReference type="NCBI Taxonomy" id="478820"/>
    <lineage>
        <taxon>Eukaryota</taxon>
        <taxon>Sar</taxon>
        <taxon>Stramenopiles</taxon>
        <taxon>Bigyra</taxon>
        <taxon>Opalozoa</taxon>
        <taxon>Opalinata</taxon>
        <taxon>Blastocystidae</taxon>
        <taxon>Blastocystis</taxon>
    </lineage>
</organism>
<dbReference type="Pfam" id="PF00226">
    <property type="entry name" value="DnaJ"/>
    <property type="match status" value="1"/>
</dbReference>
<dbReference type="Gene3D" id="1.10.287.110">
    <property type="entry name" value="DnaJ domain"/>
    <property type="match status" value="1"/>
</dbReference>
<dbReference type="PANTHER" id="PTHR43999:SF1">
    <property type="entry name" value="DNAJ HOMOLOG SUBFAMILY C MEMBER 2"/>
    <property type="match status" value="1"/>
</dbReference>
<feature type="domain" description="Myb-like" evidence="5">
    <location>
        <begin position="408"/>
        <end position="469"/>
    </location>
</feature>
<feature type="compositionally biased region" description="Basic and acidic residues" evidence="3">
    <location>
        <begin position="384"/>
        <end position="406"/>
    </location>
</feature>
<dbReference type="Pfam" id="PF23082">
    <property type="entry name" value="Myb_DNA-binding_2"/>
    <property type="match status" value="1"/>
</dbReference>
<feature type="region of interest" description="Disordered" evidence="3">
    <location>
        <begin position="265"/>
        <end position="317"/>
    </location>
</feature>